<keyword evidence="4" id="KW-1185">Reference proteome</keyword>
<evidence type="ECO:0000256" key="1">
    <source>
        <dbReference type="SAM" id="MobiDB-lite"/>
    </source>
</evidence>
<dbReference type="EMBL" id="QUOT01000001">
    <property type="protein sequence ID" value="REL31882.1"/>
    <property type="molecule type" value="Genomic_DNA"/>
</dbReference>
<name>A0A3E0U7I5_9GAMM</name>
<proteinExistence type="predicted"/>
<evidence type="ECO:0000256" key="2">
    <source>
        <dbReference type="SAM" id="SignalP"/>
    </source>
</evidence>
<keyword evidence="2" id="KW-0732">Signal</keyword>
<evidence type="ECO:0000313" key="4">
    <source>
        <dbReference type="Proteomes" id="UP000256899"/>
    </source>
</evidence>
<dbReference type="RefSeq" id="WP_116017062.1">
    <property type="nucleotide sequence ID" value="NZ_QUOT01000001.1"/>
</dbReference>
<feature type="chain" id="PRO_5017622825" evidence="2">
    <location>
        <begin position="21"/>
        <end position="582"/>
    </location>
</feature>
<dbReference type="Proteomes" id="UP000256899">
    <property type="component" value="Unassembled WGS sequence"/>
</dbReference>
<feature type="region of interest" description="Disordered" evidence="1">
    <location>
        <begin position="222"/>
        <end position="252"/>
    </location>
</feature>
<comment type="caution">
    <text evidence="3">The sequence shown here is derived from an EMBL/GenBank/DDBJ whole genome shotgun (WGS) entry which is preliminary data.</text>
</comment>
<protein>
    <submittedName>
        <fullName evidence="3">Uncharacterized protein</fullName>
    </submittedName>
</protein>
<dbReference type="AlphaFoldDB" id="A0A3E0U7I5"/>
<reference evidence="4" key="1">
    <citation type="submission" date="2018-08" db="EMBL/GenBank/DDBJ databases">
        <title>Thalassotalea euphylliae genome.</title>
        <authorList>
            <person name="Summers S."/>
            <person name="Rice S.A."/>
            <person name="Freckelton M.L."/>
            <person name="Nedved B.T."/>
            <person name="Hadfield M.G."/>
        </authorList>
    </citation>
    <scope>NUCLEOTIDE SEQUENCE [LARGE SCALE GENOMIC DNA]</scope>
    <source>
        <strain evidence="4">H3</strain>
    </source>
</reference>
<sequence length="582" mass="64398">MLRALVFLLPLALLGCGSTSDTNQSSTYSAPANVVVLNYYPNCPYHVLGEVSGFSGISASEHQQLKSYPRNAKISAKWAENSVDEAILQLKQRAEKLGADAIAITNYQTTEIRIRTQEKRTIKAKRHRMTAEAIVLCQDKETLAKTTGGKITNFNAKGESNIALLKSGAIKTAELALTDSTLKGSTFTDSNSAIAPTLNSATKVVAEQAADTVVATQVKRQKTPKQLTSQRLTPRRAIQRRSSTTEQSLADRANVERVANTANTKSQGNAQAASFNAVTSTSQLNENIDVNGDILGARLGWNKRQVTALLGEPSAIIRVSGKQSAFLYGRKHLFLFDRDTFVGYEHSDWLLPLHLSNRIPLHDTLYGAEITIDKELEIGSTLSQVSNALYLKAPILRFNTLRVQGRKTLTRLYFNGNTSADKANDKQLSGISIYFRGYQEFDWQGVVALAGSTTFIDLTEGLLESKRNISKDDVVDTLGLPTITIPKARNKDVWVYGNSLIVDFVRGNMIKYTLESNKYQSQRRPCVQCLYVGQPRTEIPNRFVTQRTQNQLTLENNGFSYLVNLSEDSTPKVDEVQVFIKQ</sequence>
<evidence type="ECO:0000313" key="3">
    <source>
        <dbReference type="EMBL" id="REL31882.1"/>
    </source>
</evidence>
<feature type="signal peptide" evidence="2">
    <location>
        <begin position="1"/>
        <end position="20"/>
    </location>
</feature>
<organism evidence="3 4">
    <name type="scientific">Thalassotalea euphylliae</name>
    <dbReference type="NCBI Taxonomy" id="1655234"/>
    <lineage>
        <taxon>Bacteria</taxon>
        <taxon>Pseudomonadati</taxon>
        <taxon>Pseudomonadota</taxon>
        <taxon>Gammaproteobacteria</taxon>
        <taxon>Alteromonadales</taxon>
        <taxon>Colwelliaceae</taxon>
        <taxon>Thalassotalea</taxon>
    </lineage>
</organism>
<gene>
    <name evidence="3" type="ORF">DXX94_14795</name>
</gene>
<dbReference type="PROSITE" id="PS51257">
    <property type="entry name" value="PROKAR_LIPOPROTEIN"/>
    <property type="match status" value="1"/>
</dbReference>
<accession>A0A3E0U7I5</accession>